<reference evidence="1 2" key="1">
    <citation type="submission" date="2019-03" db="EMBL/GenBank/DDBJ databases">
        <title>Genomic Encyclopedia of Type Strains, Phase IV (KMG-IV): sequencing the most valuable type-strain genomes for metagenomic binning, comparative biology and taxonomic classification.</title>
        <authorList>
            <person name="Goeker M."/>
        </authorList>
    </citation>
    <scope>NUCLEOTIDE SEQUENCE [LARGE SCALE GENOMIC DNA]</scope>
    <source>
        <strain evidence="1 2">DSM 25059</strain>
    </source>
</reference>
<dbReference type="InterPro" id="IPR011652">
    <property type="entry name" value="MORN_2"/>
</dbReference>
<dbReference type="SUPFAM" id="SSF82185">
    <property type="entry name" value="Histone H3 K4-specific methyltransferase SET7/9 N-terminal domain"/>
    <property type="match status" value="1"/>
</dbReference>
<dbReference type="Gene3D" id="3.90.930.1">
    <property type="match status" value="1"/>
</dbReference>
<accession>A0A4R6FJG6</accession>
<comment type="caution">
    <text evidence="1">The sequence shown here is derived from an EMBL/GenBank/DDBJ whole genome shotgun (WGS) entry which is preliminary data.</text>
</comment>
<dbReference type="EMBL" id="SNWD01000007">
    <property type="protein sequence ID" value="TDN81621.1"/>
    <property type="molecule type" value="Genomic_DNA"/>
</dbReference>
<dbReference type="AlphaFoldDB" id="A0A4R6FJG6"/>
<dbReference type="RefSeq" id="WP_133495756.1">
    <property type="nucleotide sequence ID" value="NZ_BMLU01000007.1"/>
</dbReference>
<protein>
    <submittedName>
        <fullName evidence="1">Antitoxin component YwqK of YwqJK toxin-antitoxin module</fullName>
    </submittedName>
</protein>
<keyword evidence="2" id="KW-1185">Reference proteome</keyword>
<dbReference type="Proteomes" id="UP000295493">
    <property type="component" value="Unassembled WGS sequence"/>
</dbReference>
<dbReference type="Gene3D" id="2.20.110.10">
    <property type="entry name" value="Histone H3 K4-specific methyltransferase SET7/9 N-terminal domain"/>
    <property type="match status" value="1"/>
</dbReference>
<evidence type="ECO:0000313" key="2">
    <source>
        <dbReference type="Proteomes" id="UP000295493"/>
    </source>
</evidence>
<sequence length="321" mass="35998">MTLTLVFAALLVASAPSQERMVIPNHESVAESDLCRVEGRPRFSGIVELRRDDGMLMREVGCEGGEKQGRDRQFYENGTLMMERHWQAGALDGAYRSWFPDGAPKEAWTYGPKGLEGDYRIYHENGRLAARAQYRDGKRNGPYADYDKQGHLLERGDYRHGRADGTVVEYAPSGQAIKVTHFQMGRRTGIQALWSDTNGRLLRRYEYSPEGAFVSGYVWNVDGSLRRTTFPVDIPGYGRGLKTTEYEGCLTRTIVQSGTDDPARLAEIGYSFTPDIYKLETLRRGDAIVERVEAYNHKLLSEPIHRDKACGADESATAPSG</sequence>
<proteinExistence type="predicted"/>
<dbReference type="Pfam" id="PF07661">
    <property type="entry name" value="MORN_2"/>
    <property type="match status" value="1"/>
</dbReference>
<gene>
    <name evidence="1" type="ORF">EV664_10720</name>
</gene>
<dbReference type="OrthoDB" id="7592649at2"/>
<name>A0A4R6FJG6_9SPHN</name>
<organism evidence="1 2">
    <name type="scientific">Stakelama pacifica</name>
    <dbReference type="NCBI Taxonomy" id="517720"/>
    <lineage>
        <taxon>Bacteria</taxon>
        <taxon>Pseudomonadati</taxon>
        <taxon>Pseudomonadota</taxon>
        <taxon>Alphaproteobacteria</taxon>
        <taxon>Sphingomonadales</taxon>
        <taxon>Sphingomonadaceae</taxon>
        <taxon>Stakelama</taxon>
    </lineage>
</organism>
<evidence type="ECO:0000313" key="1">
    <source>
        <dbReference type="EMBL" id="TDN81621.1"/>
    </source>
</evidence>